<feature type="domain" description="SAM-dependent MTase RsmB/NOP-type" evidence="6">
    <location>
        <begin position="1"/>
        <end position="157"/>
    </location>
</feature>
<dbReference type="PROSITE" id="PS51686">
    <property type="entry name" value="SAM_MT_RSMB_NOP"/>
    <property type="match status" value="1"/>
</dbReference>
<dbReference type="AlphaFoldDB" id="A0A3B0X978"/>
<dbReference type="InterPro" id="IPR029063">
    <property type="entry name" value="SAM-dependent_MTases_sf"/>
</dbReference>
<dbReference type="InterPro" id="IPR049560">
    <property type="entry name" value="MeTrfase_RsmB-F_NOP2_cat"/>
</dbReference>
<organism evidence="7">
    <name type="scientific">hydrothermal vent metagenome</name>
    <dbReference type="NCBI Taxonomy" id="652676"/>
    <lineage>
        <taxon>unclassified sequences</taxon>
        <taxon>metagenomes</taxon>
        <taxon>ecological metagenomes</taxon>
    </lineage>
</organism>
<dbReference type="Gene3D" id="3.40.50.150">
    <property type="entry name" value="Vaccinia Virus protein VP39"/>
    <property type="match status" value="1"/>
</dbReference>
<keyword evidence="3 7" id="KW-0808">Transferase</keyword>
<keyword evidence="2 7" id="KW-0489">Methyltransferase</keyword>
<dbReference type="GO" id="GO:0070475">
    <property type="term" value="P:rRNA base methylation"/>
    <property type="evidence" value="ECO:0007669"/>
    <property type="project" value="TreeGrafter"/>
</dbReference>
<reference evidence="7" key="1">
    <citation type="submission" date="2018-06" db="EMBL/GenBank/DDBJ databases">
        <authorList>
            <person name="Zhirakovskaya E."/>
        </authorList>
    </citation>
    <scope>NUCLEOTIDE SEQUENCE</scope>
</reference>
<dbReference type="PROSITE" id="PS01153">
    <property type="entry name" value="NOL1_NOP2_SUN"/>
    <property type="match status" value="1"/>
</dbReference>
<dbReference type="PRINTS" id="PR02008">
    <property type="entry name" value="RCMTFAMILY"/>
</dbReference>
<proteinExistence type="inferred from homology"/>
<keyword evidence="4" id="KW-0949">S-adenosyl-L-methionine</keyword>
<dbReference type="PANTHER" id="PTHR22807">
    <property type="entry name" value="NOP2 YEAST -RELATED NOL1/NOP2/FMU SUN DOMAIN-CONTAINING"/>
    <property type="match status" value="1"/>
</dbReference>
<dbReference type="GO" id="GO:0005829">
    <property type="term" value="C:cytosol"/>
    <property type="evidence" value="ECO:0007669"/>
    <property type="project" value="TreeGrafter"/>
</dbReference>
<dbReference type="EC" id="2.1.1.176" evidence="7"/>
<evidence type="ECO:0000259" key="6">
    <source>
        <dbReference type="PROSITE" id="PS51686"/>
    </source>
</evidence>
<dbReference type="InterPro" id="IPR001678">
    <property type="entry name" value="MeTrfase_RsmB-F_NOP2_dom"/>
</dbReference>
<evidence type="ECO:0000256" key="2">
    <source>
        <dbReference type="ARBA" id="ARBA00022603"/>
    </source>
</evidence>
<dbReference type="InterPro" id="IPR023267">
    <property type="entry name" value="RCMT"/>
</dbReference>
<dbReference type="InterPro" id="IPR018314">
    <property type="entry name" value="RsmB/NOL1/NOP2-like_CS"/>
</dbReference>
<dbReference type="GO" id="GO:0003723">
    <property type="term" value="F:RNA binding"/>
    <property type="evidence" value="ECO:0007669"/>
    <property type="project" value="UniProtKB-KW"/>
</dbReference>
<name>A0A3B0X978_9ZZZZ</name>
<dbReference type="EMBL" id="UOFJ01000020">
    <property type="protein sequence ID" value="VAW60953.1"/>
    <property type="molecule type" value="Genomic_DNA"/>
</dbReference>
<comment type="similarity">
    <text evidence="1">Belongs to the class I-like SAM-binding methyltransferase superfamily. RsmB/NOP family.</text>
</comment>
<evidence type="ECO:0000256" key="4">
    <source>
        <dbReference type="ARBA" id="ARBA00022691"/>
    </source>
</evidence>
<dbReference type="PANTHER" id="PTHR22807:SF61">
    <property type="entry name" value="NOL1_NOP2_SUN FAMILY PROTEIN _ ANTITERMINATION NUSB DOMAIN-CONTAINING PROTEIN"/>
    <property type="match status" value="1"/>
</dbReference>
<sequence>FSPRLVVADATDVDSWWQGEMFDKILLDVPCSATGVIRRHPDIKQLRKEEDIQVLVELQRDILQKNWALLKPGGRLLYATCSLFKAENQQQIAWFLKNTPDAQLIDISAYVQLKGDTQGQEEAPVSSQAGPQADLGLQLFPASQNNDGFYYALLEKNTD</sequence>
<evidence type="ECO:0000256" key="3">
    <source>
        <dbReference type="ARBA" id="ARBA00022679"/>
    </source>
</evidence>
<dbReference type="Pfam" id="PF01189">
    <property type="entry name" value="Methyltr_RsmB-F"/>
    <property type="match status" value="1"/>
</dbReference>
<keyword evidence="5" id="KW-0694">RNA-binding</keyword>
<evidence type="ECO:0000256" key="5">
    <source>
        <dbReference type="ARBA" id="ARBA00022884"/>
    </source>
</evidence>
<evidence type="ECO:0000313" key="7">
    <source>
        <dbReference type="EMBL" id="VAW60953.1"/>
    </source>
</evidence>
<evidence type="ECO:0000256" key="1">
    <source>
        <dbReference type="ARBA" id="ARBA00007494"/>
    </source>
</evidence>
<gene>
    <name evidence="7" type="ORF">MNBD_GAMMA10-875</name>
</gene>
<accession>A0A3B0X978</accession>
<feature type="non-terminal residue" evidence="7">
    <location>
        <position position="1"/>
    </location>
</feature>
<dbReference type="GO" id="GO:0009383">
    <property type="term" value="F:rRNA (cytosine-C5-)-methyltransferase activity"/>
    <property type="evidence" value="ECO:0007669"/>
    <property type="project" value="TreeGrafter"/>
</dbReference>
<dbReference type="SUPFAM" id="SSF53335">
    <property type="entry name" value="S-adenosyl-L-methionine-dependent methyltransferases"/>
    <property type="match status" value="1"/>
</dbReference>
<protein>
    <submittedName>
        <fullName evidence="7">16S rRNA (Cytosine(967)-C(5))-methyltransferase</fullName>
        <ecNumber evidence="7">2.1.1.176</ecNumber>
    </submittedName>
</protein>